<comment type="similarity">
    <text evidence="7">Belongs to the binding-protein-dependent transport system permease family.</text>
</comment>
<keyword evidence="4 7" id="KW-0812">Transmembrane</keyword>
<dbReference type="GO" id="GO:0005886">
    <property type="term" value="C:plasma membrane"/>
    <property type="evidence" value="ECO:0007669"/>
    <property type="project" value="UniProtKB-SubCell"/>
</dbReference>
<evidence type="ECO:0000256" key="2">
    <source>
        <dbReference type="ARBA" id="ARBA00022448"/>
    </source>
</evidence>
<feature type="transmembrane region" description="Helical" evidence="7">
    <location>
        <begin position="96"/>
        <end position="114"/>
    </location>
</feature>
<proteinExistence type="inferred from homology"/>
<dbReference type="InterPro" id="IPR035906">
    <property type="entry name" value="MetI-like_sf"/>
</dbReference>
<dbReference type="RefSeq" id="WP_089273802.1">
    <property type="nucleotide sequence ID" value="NZ_FZOC01000003.1"/>
</dbReference>
<feature type="transmembrane region" description="Helical" evidence="7">
    <location>
        <begin position="24"/>
        <end position="44"/>
    </location>
</feature>
<evidence type="ECO:0000259" key="8">
    <source>
        <dbReference type="PROSITE" id="PS50928"/>
    </source>
</evidence>
<protein>
    <submittedName>
        <fullName evidence="9">Molybdate transport system permease protein</fullName>
    </submittedName>
</protein>
<reference evidence="9 10" key="1">
    <citation type="submission" date="2017-06" db="EMBL/GenBank/DDBJ databases">
        <authorList>
            <person name="Kim H.J."/>
            <person name="Triplett B.A."/>
        </authorList>
    </citation>
    <scope>NUCLEOTIDE SEQUENCE [LARGE SCALE GENOMIC DNA]</scope>
    <source>
        <strain evidence="9 10">DSM 13116</strain>
    </source>
</reference>
<keyword evidence="5 7" id="KW-1133">Transmembrane helix</keyword>
<dbReference type="Proteomes" id="UP000198324">
    <property type="component" value="Unassembled WGS sequence"/>
</dbReference>
<evidence type="ECO:0000256" key="4">
    <source>
        <dbReference type="ARBA" id="ARBA00022692"/>
    </source>
</evidence>
<dbReference type="Pfam" id="PF00528">
    <property type="entry name" value="BPD_transp_1"/>
    <property type="match status" value="1"/>
</dbReference>
<dbReference type="InterPro" id="IPR000515">
    <property type="entry name" value="MetI-like"/>
</dbReference>
<dbReference type="GO" id="GO:0055085">
    <property type="term" value="P:transmembrane transport"/>
    <property type="evidence" value="ECO:0007669"/>
    <property type="project" value="InterPro"/>
</dbReference>
<evidence type="ECO:0000313" key="10">
    <source>
        <dbReference type="Proteomes" id="UP000198324"/>
    </source>
</evidence>
<dbReference type="PANTHER" id="PTHR30183:SF3">
    <property type="entry name" value="MOLYBDENUM TRANSPORT SYSTEM PERMEASE PROTEIN MODB"/>
    <property type="match status" value="1"/>
</dbReference>
<feature type="transmembrane region" description="Helical" evidence="7">
    <location>
        <begin position="200"/>
        <end position="221"/>
    </location>
</feature>
<evidence type="ECO:0000256" key="5">
    <source>
        <dbReference type="ARBA" id="ARBA00022989"/>
    </source>
</evidence>
<dbReference type="SUPFAM" id="SSF161098">
    <property type="entry name" value="MetI-like"/>
    <property type="match status" value="1"/>
</dbReference>
<dbReference type="CDD" id="cd06261">
    <property type="entry name" value="TM_PBP2"/>
    <property type="match status" value="1"/>
</dbReference>
<dbReference type="AlphaFoldDB" id="A0A239A0V3"/>
<evidence type="ECO:0000256" key="7">
    <source>
        <dbReference type="RuleBase" id="RU363032"/>
    </source>
</evidence>
<keyword evidence="2 7" id="KW-0813">Transport</keyword>
<evidence type="ECO:0000256" key="1">
    <source>
        <dbReference type="ARBA" id="ARBA00004651"/>
    </source>
</evidence>
<keyword evidence="10" id="KW-1185">Reference proteome</keyword>
<dbReference type="OrthoDB" id="9795403at2"/>
<evidence type="ECO:0000256" key="3">
    <source>
        <dbReference type="ARBA" id="ARBA00022475"/>
    </source>
</evidence>
<dbReference type="PROSITE" id="PS50928">
    <property type="entry name" value="ABC_TM1"/>
    <property type="match status" value="1"/>
</dbReference>
<feature type="transmembrane region" description="Helical" evidence="7">
    <location>
        <begin position="56"/>
        <end position="76"/>
    </location>
</feature>
<feature type="domain" description="ABC transmembrane type-1" evidence="8">
    <location>
        <begin position="17"/>
        <end position="221"/>
    </location>
</feature>
<dbReference type="Gene3D" id="1.10.3720.10">
    <property type="entry name" value="MetI-like"/>
    <property type="match status" value="1"/>
</dbReference>
<keyword evidence="3" id="KW-1003">Cell membrane</keyword>
<organism evidence="9 10">
    <name type="scientific">Humidesulfovibrio mexicanus</name>
    <dbReference type="NCBI Taxonomy" id="147047"/>
    <lineage>
        <taxon>Bacteria</taxon>
        <taxon>Pseudomonadati</taxon>
        <taxon>Thermodesulfobacteriota</taxon>
        <taxon>Desulfovibrionia</taxon>
        <taxon>Desulfovibrionales</taxon>
        <taxon>Desulfovibrionaceae</taxon>
        <taxon>Humidesulfovibrio</taxon>
    </lineage>
</organism>
<comment type="subcellular location">
    <subcellularLocation>
        <location evidence="1 7">Cell membrane</location>
        <topology evidence="1 7">Multi-pass membrane protein</topology>
    </subcellularLocation>
</comment>
<feature type="transmembrane region" description="Helical" evidence="7">
    <location>
        <begin position="155"/>
        <end position="180"/>
    </location>
</feature>
<name>A0A239A0V3_9BACT</name>
<gene>
    <name evidence="9" type="ORF">SAMN04488503_1755</name>
</gene>
<keyword evidence="6 7" id="KW-0472">Membrane</keyword>
<dbReference type="PANTHER" id="PTHR30183">
    <property type="entry name" value="MOLYBDENUM TRANSPORT SYSTEM PERMEASE PROTEIN MODB"/>
    <property type="match status" value="1"/>
</dbReference>
<sequence length="227" mass="23649">MTGALAAALDPGAAFSIVLTLRVMAWTVPLLFVIGVPLGCLLGLGRGRLVALLDMLVSLPLILPPMAVGFGLLLLLGRQGLLGAPLERWVGLELVFSTPGLVLAALTAGIPLMVRPVQAAMRGELTRLMELSAVLGKGWPTTFVRVVLPHCRRGIAAGLFLATGRALGEVGVSLLLGGDIIGRTNTVSLEIYNAVFTGDFARAGVLATLLALVSVALTVLLKRMGRE</sequence>
<dbReference type="EMBL" id="FZOC01000003">
    <property type="protein sequence ID" value="SNR89275.1"/>
    <property type="molecule type" value="Genomic_DNA"/>
</dbReference>
<evidence type="ECO:0000256" key="6">
    <source>
        <dbReference type="ARBA" id="ARBA00023136"/>
    </source>
</evidence>
<evidence type="ECO:0000313" key="9">
    <source>
        <dbReference type="EMBL" id="SNR89275.1"/>
    </source>
</evidence>
<accession>A0A239A0V3</accession>